<keyword evidence="6 10" id="KW-1133">Transmembrane helix</keyword>
<keyword evidence="7 9" id="KW-0472">Membrane</keyword>
<gene>
    <name evidence="11" type="primary">dltB</name>
    <name evidence="11" type="ORF">GFC30_2545</name>
</gene>
<feature type="transmembrane region" description="Helical" evidence="10">
    <location>
        <begin position="102"/>
        <end position="119"/>
    </location>
</feature>
<dbReference type="KEGG" id="aamy:GFC30_2545"/>
<dbReference type="NCBIfam" id="TIGR04091">
    <property type="entry name" value="LTA_dltB"/>
    <property type="match status" value="1"/>
</dbReference>
<feature type="transmembrane region" description="Helical" evidence="10">
    <location>
        <begin position="6"/>
        <end position="25"/>
    </location>
</feature>
<dbReference type="GO" id="GO:0070395">
    <property type="term" value="P:lipoteichoic acid biosynthetic process"/>
    <property type="evidence" value="ECO:0007669"/>
    <property type="project" value="UniProtKB-UniRule"/>
</dbReference>
<evidence type="ECO:0000256" key="4">
    <source>
        <dbReference type="ARBA" id="ARBA00022679"/>
    </source>
</evidence>
<dbReference type="OrthoDB" id="9805788at2"/>
<dbReference type="InterPro" id="IPR051085">
    <property type="entry name" value="MB_O-acyltransferase"/>
</dbReference>
<evidence type="ECO:0000256" key="5">
    <source>
        <dbReference type="ARBA" id="ARBA00022692"/>
    </source>
</evidence>
<evidence type="ECO:0000256" key="9">
    <source>
        <dbReference type="PIRNR" id="PIRNR016636"/>
    </source>
</evidence>
<evidence type="ECO:0000256" key="10">
    <source>
        <dbReference type="SAM" id="Phobius"/>
    </source>
</evidence>
<comment type="subcellular location">
    <subcellularLocation>
        <location evidence="1">Cell membrane</location>
        <topology evidence="1">Multi-pass membrane protein</topology>
    </subcellularLocation>
</comment>
<evidence type="ECO:0000256" key="2">
    <source>
        <dbReference type="ARBA" id="ARBA00010323"/>
    </source>
</evidence>
<feature type="transmembrane region" description="Helical" evidence="10">
    <location>
        <begin position="182"/>
        <end position="200"/>
    </location>
</feature>
<reference evidence="11 12" key="1">
    <citation type="journal article" date="2006" name="Syst. Appl. Microbiol.">
        <title>Anoxybacillus amylolyticus sp. nov., a thermophilic amylase producing bacterium isolated from Mount Rittmann (Antarctica).</title>
        <authorList>
            <person name="Poli A."/>
            <person name="Esposito E."/>
            <person name="Lama L."/>
            <person name="Orlando P."/>
            <person name="Nicolaus G."/>
            <person name="de Appolonia F."/>
            <person name="Gambacorta A."/>
            <person name="Nicolaus B."/>
        </authorList>
    </citation>
    <scope>NUCLEOTIDE SEQUENCE [LARGE SCALE GENOMIC DNA]</scope>
    <source>
        <strain evidence="11 12">DSM 15939</strain>
    </source>
</reference>
<accession>A0A167TLM8</accession>
<evidence type="ECO:0000313" key="11">
    <source>
        <dbReference type="EMBL" id="ANB61354.1"/>
    </source>
</evidence>
<evidence type="ECO:0000256" key="1">
    <source>
        <dbReference type="ARBA" id="ARBA00004651"/>
    </source>
</evidence>
<dbReference type="InterPro" id="IPR004299">
    <property type="entry name" value="MBOAT_fam"/>
</dbReference>
<dbReference type="InterPro" id="IPR024024">
    <property type="entry name" value="DltB"/>
</dbReference>
<evidence type="ECO:0000313" key="12">
    <source>
        <dbReference type="Proteomes" id="UP000076865"/>
    </source>
</evidence>
<dbReference type="Pfam" id="PF03062">
    <property type="entry name" value="MBOAT"/>
    <property type="match status" value="1"/>
</dbReference>
<protein>
    <recommendedName>
        <fullName evidence="9">Teichoic acid D-alanyltransferase</fullName>
        <ecNumber evidence="9">2.3.1.-</ecNumber>
    </recommendedName>
</protein>
<comment type="pathway">
    <text evidence="9">Cell wall biogenesis; lipoteichoic acid biosynthesis.</text>
</comment>
<name>A0A167TLM8_9BACL</name>
<evidence type="ECO:0000256" key="7">
    <source>
        <dbReference type="ARBA" id="ARBA00023136"/>
    </source>
</evidence>
<keyword evidence="12" id="KW-1185">Reference proteome</keyword>
<proteinExistence type="inferred from homology"/>
<keyword evidence="5 10" id="KW-0812">Transmembrane</keyword>
<dbReference type="RefSeq" id="WP_066326065.1">
    <property type="nucleotide sequence ID" value="NZ_CP015438.1"/>
</dbReference>
<dbReference type="PIRSF" id="PIRSF016636">
    <property type="entry name" value="AlgI_DltB"/>
    <property type="match status" value="1"/>
</dbReference>
<feature type="transmembrane region" description="Helical" evidence="10">
    <location>
        <begin position="325"/>
        <end position="342"/>
    </location>
</feature>
<feature type="transmembrane region" description="Helical" evidence="10">
    <location>
        <begin position="220"/>
        <end position="246"/>
    </location>
</feature>
<dbReference type="AlphaFoldDB" id="A0A167TLM8"/>
<evidence type="ECO:0000256" key="6">
    <source>
        <dbReference type="ARBA" id="ARBA00022989"/>
    </source>
</evidence>
<comment type="function">
    <text evidence="9">O-acyltransferase that catalyzes D-alanylation of both teichoic acid and lipoteichoic acid (LTA). D-alanylation of LTA plays an important role in modulating the properties of the cell wall in Gram-positive bacteria, influencing the net charge of the cell wall. Catalyzes D-alanylation from DltC carrier protein.</text>
</comment>
<sequence length="382" mass="45352">MIPYSSFSFFMILGVLLIPVAVLGYKGKRSNVYNSFVHVVILLLAFASEMNQLVSFIVYIFWQVILVNWYAFYRKEKNEAGVFYAVVFLSLVPLLVTKLLPVWKMSNIVGFLGISYLTFKTVQMIIDMRDGVLKTVTVKEQLMFLLFSPTISSGPIDRFKRFQKDMETIPTREEYRLLLYKGINKIFLGFLYKFIIAYVINDRVIETPFIQGHTPLSTFIYMYAYSLYLFFDFAGYSAFAIGASYIMGVKTPENFNLPFLSKNMKDFWNRWHMSLSFWFRDYVYMRFVFWMMKKKWIQNRYTVSSIGYFLLFFLMGVWHGLELHYVAYGLYHAALMIAYDYFERKNKQWKIWKKNKVTEVLSIIITFHVICFGFLIFSGRLF</sequence>
<evidence type="ECO:0000256" key="3">
    <source>
        <dbReference type="ARBA" id="ARBA00022475"/>
    </source>
</evidence>
<evidence type="ECO:0000256" key="8">
    <source>
        <dbReference type="ARBA" id="ARBA00023315"/>
    </source>
</evidence>
<dbReference type="PANTHER" id="PTHR13285">
    <property type="entry name" value="ACYLTRANSFERASE"/>
    <property type="match status" value="1"/>
</dbReference>
<dbReference type="GO" id="GO:0016746">
    <property type="term" value="F:acyltransferase activity"/>
    <property type="evidence" value="ECO:0007669"/>
    <property type="project" value="UniProtKB-KW"/>
</dbReference>
<dbReference type="PATRIC" id="fig|294699.3.peg.2619"/>
<feature type="transmembrane region" description="Helical" evidence="10">
    <location>
        <begin position="80"/>
        <end position="96"/>
    </location>
</feature>
<keyword evidence="4 9" id="KW-0808">Transferase</keyword>
<organism evidence="11 12">
    <name type="scientific">Anoxybacteroides amylolyticum</name>
    <dbReference type="NCBI Taxonomy" id="294699"/>
    <lineage>
        <taxon>Bacteria</taxon>
        <taxon>Bacillati</taxon>
        <taxon>Bacillota</taxon>
        <taxon>Bacilli</taxon>
        <taxon>Bacillales</taxon>
        <taxon>Anoxybacillaceae</taxon>
        <taxon>Anoxybacteroides</taxon>
    </lineage>
</organism>
<dbReference type="PANTHER" id="PTHR13285:SF23">
    <property type="entry name" value="TEICHOIC ACID D-ALANYLTRANSFERASE"/>
    <property type="match status" value="1"/>
</dbReference>
<dbReference type="InterPro" id="IPR024194">
    <property type="entry name" value="Ac/AlaTfrase_AlgI/DltB"/>
</dbReference>
<feature type="transmembrane region" description="Helical" evidence="10">
    <location>
        <begin position="54"/>
        <end position="73"/>
    </location>
</feature>
<dbReference type="UniPathway" id="UPA00556"/>
<dbReference type="GO" id="GO:0005886">
    <property type="term" value="C:plasma membrane"/>
    <property type="evidence" value="ECO:0007669"/>
    <property type="project" value="UniProtKB-SubCell"/>
</dbReference>
<dbReference type="Proteomes" id="UP000076865">
    <property type="component" value="Chromosome"/>
</dbReference>
<dbReference type="EMBL" id="CP015438">
    <property type="protein sequence ID" value="ANB61354.1"/>
    <property type="molecule type" value="Genomic_DNA"/>
</dbReference>
<dbReference type="EC" id="2.3.1.-" evidence="9"/>
<feature type="transmembrane region" description="Helical" evidence="10">
    <location>
        <begin position="363"/>
        <end position="381"/>
    </location>
</feature>
<dbReference type="PIRSF" id="PIRSF500216">
    <property type="entry name" value="DltB"/>
    <property type="match status" value="1"/>
</dbReference>
<feature type="transmembrane region" description="Helical" evidence="10">
    <location>
        <begin position="32"/>
        <end position="48"/>
    </location>
</feature>
<comment type="similarity">
    <text evidence="2 9">Belongs to the membrane-bound acyltransferase family.</text>
</comment>
<feature type="transmembrane region" description="Helical" evidence="10">
    <location>
        <begin position="301"/>
        <end position="319"/>
    </location>
</feature>
<keyword evidence="3 9" id="KW-1003">Cell membrane</keyword>
<keyword evidence="8 9" id="KW-0012">Acyltransferase</keyword>